<evidence type="ECO:0000256" key="8">
    <source>
        <dbReference type="ARBA" id="ARBA00023242"/>
    </source>
</evidence>
<dbReference type="KEGG" id="ehx:EMIHUDRAFT_440617"/>
<keyword evidence="4" id="KW-0963">Cytoplasm</keyword>
<dbReference type="GO" id="GO:0003723">
    <property type="term" value="F:RNA binding"/>
    <property type="evidence" value="ECO:0007669"/>
    <property type="project" value="UniProtKB-KW"/>
</dbReference>
<dbReference type="GO" id="GO:0034475">
    <property type="term" value="P:U4 snRNA 3'-end processing"/>
    <property type="evidence" value="ECO:0007669"/>
    <property type="project" value="TreeGrafter"/>
</dbReference>
<dbReference type="EnsemblProtists" id="EOD36439">
    <property type="protein sequence ID" value="EOD36439"/>
    <property type="gene ID" value="EMIHUDRAFT_440617"/>
</dbReference>
<keyword evidence="12" id="KW-1185">Reference proteome</keyword>
<dbReference type="InterPro" id="IPR036345">
    <property type="entry name" value="ExoRNase_PH_dom2_sf"/>
</dbReference>
<dbReference type="Pfam" id="PF01138">
    <property type="entry name" value="RNase_PH"/>
    <property type="match status" value="1"/>
</dbReference>
<dbReference type="Gene3D" id="3.30.230.70">
    <property type="entry name" value="GHMP Kinase, N-terminal domain"/>
    <property type="match status" value="1"/>
</dbReference>
<dbReference type="InterPro" id="IPR020568">
    <property type="entry name" value="Ribosomal_Su5_D2-typ_SF"/>
</dbReference>
<evidence type="ECO:0000313" key="11">
    <source>
        <dbReference type="EnsemblProtists" id="EOD36439"/>
    </source>
</evidence>
<dbReference type="GO" id="GO:0000177">
    <property type="term" value="C:cytoplasmic exosome (RNase complex)"/>
    <property type="evidence" value="ECO:0007669"/>
    <property type="project" value="TreeGrafter"/>
</dbReference>
<dbReference type="GeneID" id="17281710"/>
<keyword evidence="6" id="KW-0271">Exosome</keyword>
<proteinExistence type="inferred from homology"/>
<evidence type="ECO:0000256" key="2">
    <source>
        <dbReference type="ARBA" id="ARBA00004496"/>
    </source>
</evidence>
<keyword evidence="8" id="KW-0539">Nucleus</keyword>
<dbReference type="PANTHER" id="PTHR11953:SF2">
    <property type="entry name" value="EXOSOME COMPLEX COMPONENT MTR3"/>
    <property type="match status" value="1"/>
</dbReference>
<keyword evidence="7" id="KW-0694">RNA-binding</keyword>
<accession>A0A0D3KL04</accession>
<dbReference type="RefSeq" id="XP_005788868.1">
    <property type="nucleotide sequence ID" value="XM_005788811.1"/>
</dbReference>
<feature type="domain" description="Exoribonuclease phosphorolytic" evidence="10">
    <location>
        <begin position="36"/>
        <end position="165"/>
    </location>
</feature>
<evidence type="ECO:0000256" key="4">
    <source>
        <dbReference type="ARBA" id="ARBA00022490"/>
    </source>
</evidence>
<reference evidence="12" key="1">
    <citation type="journal article" date="2013" name="Nature">
        <title>Pan genome of the phytoplankton Emiliania underpins its global distribution.</title>
        <authorList>
            <person name="Read B.A."/>
            <person name="Kegel J."/>
            <person name="Klute M.J."/>
            <person name="Kuo A."/>
            <person name="Lefebvre S.C."/>
            <person name="Maumus F."/>
            <person name="Mayer C."/>
            <person name="Miller J."/>
            <person name="Monier A."/>
            <person name="Salamov A."/>
            <person name="Young J."/>
            <person name="Aguilar M."/>
            <person name="Claverie J.M."/>
            <person name="Frickenhaus S."/>
            <person name="Gonzalez K."/>
            <person name="Herman E.K."/>
            <person name="Lin Y.C."/>
            <person name="Napier J."/>
            <person name="Ogata H."/>
            <person name="Sarno A.F."/>
            <person name="Shmutz J."/>
            <person name="Schroeder D."/>
            <person name="de Vargas C."/>
            <person name="Verret F."/>
            <person name="von Dassow P."/>
            <person name="Valentin K."/>
            <person name="Van de Peer Y."/>
            <person name="Wheeler G."/>
            <person name="Dacks J.B."/>
            <person name="Delwiche C.F."/>
            <person name="Dyhrman S.T."/>
            <person name="Glockner G."/>
            <person name="John U."/>
            <person name="Richards T."/>
            <person name="Worden A.Z."/>
            <person name="Zhang X."/>
            <person name="Grigoriev I.V."/>
            <person name="Allen A.E."/>
            <person name="Bidle K."/>
            <person name="Borodovsky M."/>
            <person name="Bowler C."/>
            <person name="Brownlee C."/>
            <person name="Cock J.M."/>
            <person name="Elias M."/>
            <person name="Gladyshev V.N."/>
            <person name="Groth M."/>
            <person name="Guda C."/>
            <person name="Hadaegh A."/>
            <person name="Iglesias-Rodriguez M.D."/>
            <person name="Jenkins J."/>
            <person name="Jones B.M."/>
            <person name="Lawson T."/>
            <person name="Leese F."/>
            <person name="Lindquist E."/>
            <person name="Lobanov A."/>
            <person name="Lomsadze A."/>
            <person name="Malik S.B."/>
            <person name="Marsh M.E."/>
            <person name="Mackinder L."/>
            <person name="Mock T."/>
            <person name="Mueller-Roeber B."/>
            <person name="Pagarete A."/>
            <person name="Parker M."/>
            <person name="Probert I."/>
            <person name="Quesneville H."/>
            <person name="Raines C."/>
            <person name="Rensing S.A."/>
            <person name="Riano-Pachon D.M."/>
            <person name="Richier S."/>
            <person name="Rokitta S."/>
            <person name="Shiraiwa Y."/>
            <person name="Soanes D.M."/>
            <person name="van der Giezen M."/>
            <person name="Wahlund T.M."/>
            <person name="Williams B."/>
            <person name="Wilson W."/>
            <person name="Wolfe G."/>
            <person name="Wurch L.L."/>
        </authorList>
    </citation>
    <scope>NUCLEOTIDE SEQUENCE</scope>
</reference>
<dbReference type="InterPro" id="IPR027408">
    <property type="entry name" value="PNPase/RNase_PH_dom_sf"/>
</dbReference>
<feature type="compositionally biased region" description="Gly residues" evidence="9">
    <location>
        <begin position="265"/>
        <end position="274"/>
    </location>
</feature>
<dbReference type="SUPFAM" id="SSF54211">
    <property type="entry name" value="Ribosomal protein S5 domain 2-like"/>
    <property type="match status" value="1"/>
</dbReference>
<comment type="subcellular location">
    <subcellularLocation>
        <location evidence="2">Cytoplasm</location>
    </subcellularLocation>
    <subcellularLocation>
        <location evidence="1">Nucleus</location>
    </subcellularLocation>
</comment>
<dbReference type="InterPro" id="IPR001247">
    <property type="entry name" value="ExoRNase_PH_dom1"/>
</dbReference>
<dbReference type="HOGENOM" id="CLU_063514_1_3_1"/>
<reference evidence="11" key="2">
    <citation type="submission" date="2024-10" db="UniProtKB">
        <authorList>
            <consortium name="EnsemblProtists"/>
        </authorList>
    </citation>
    <scope>IDENTIFICATION</scope>
</reference>
<dbReference type="GO" id="GO:0000176">
    <property type="term" value="C:nuclear exosome (RNase complex)"/>
    <property type="evidence" value="ECO:0007669"/>
    <property type="project" value="TreeGrafter"/>
</dbReference>
<evidence type="ECO:0000259" key="10">
    <source>
        <dbReference type="Pfam" id="PF01138"/>
    </source>
</evidence>
<dbReference type="GO" id="GO:0006364">
    <property type="term" value="P:rRNA processing"/>
    <property type="evidence" value="ECO:0007669"/>
    <property type="project" value="UniProtKB-KW"/>
</dbReference>
<dbReference type="GO" id="GO:0071051">
    <property type="term" value="P:poly(A)-dependent snoRNA 3'-end processing"/>
    <property type="evidence" value="ECO:0007669"/>
    <property type="project" value="TreeGrafter"/>
</dbReference>
<dbReference type="InterPro" id="IPR050080">
    <property type="entry name" value="RNase_PH"/>
</dbReference>
<evidence type="ECO:0000313" key="12">
    <source>
        <dbReference type="Proteomes" id="UP000013827"/>
    </source>
</evidence>
<evidence type="ECO:0000256" key="5">
    <source>
        <dbReference type="ARBA" id="ARBA00022552"/>
    </source>
</evidence>
<keyword evidence="5" id="KW-0698">rRNA processing</keyword>
<dbReference type="OMA" id="TVCFFHG"/>
<dbReference type="PaxDb" id="2903-EOD36439"/>
<evidence type="ECO:0000256" key="7">
    <source>
        <dbReference type="ARBA" id="ARBA00022884"/>
    </source>
</evidence>
<feature type="region of interest" description="Disordered" evidence="9">
    <location>
        <begin position="252"/>
        <end position="274"/>
    </location>
</feature>
<dbReference type="SUPFAM" id="SSF55666">
    <property type="entry name" value="Ribonuclease PH domain 2-like"/>
    <property type="match status" value="1"/>
</dbReference>
<organism evidence="11 12">
    <name type="scientific">Emiliania huxleyi (strain CCMP1516)</name>
    <dbReference type="NCBI Taxonomy" id="280463"/>
    <lineage>
        <taxon>Eukaryota</taxon>
        <taxon>Haptista</taxon>
        <taxon>Haptophyta</taxon>
        <taxon>Prymnesiophyceae</taxon>
        <taxon>Isochrysidales</taxon>
        <taxon>Noelaerhabdaceae</taxon>
        <taxon>Emiliania</taxon>
    </lineage>
</organism>
<evidence type="ECO:0000256" key="3">
    <source>
        <dbReference type="ARBA" id="ARBA00006678"/>
    </source>
</evidence>
<protein>
    <recommendedName>
        <fullName evidence="10">Exoribonuclease phosphorolytic domain-containing protein</fullName>
    </recommendedName>
</protein>
<evidence type="ECO:0000256" key="9">
    <source>
        <dbReference type="SAM" id="MobiDB-lite"/>
    </source>
</evidence>
<name>A0A0D3KL04_EMIH1</name>
<evidence type="ECO:0000256" key="6">
    <source>
        <dbReference type="ARBA" id="ARBA00022835"/>
    </source>
</evidence>
<dbReference type="PANTHER" id="PTHR11953">
    <property type="entry name" value="EXOSOME COMPLEX COMPONENT"/>
    <property type="match status" value="1"/>
</dbReference>
<sequence>MCVYMRRAAHKTLRLVLDEPPPVADTARCDGRGDAELRRLLVRTGVLPKASGSAYVEMGETKVLCAIFGPQQADGHDFLSHGRLECTVKFSAFARRTTDPAAATTDASATAALSASLSAALSGSVQLDQYPKSLICVHAMVLQDGGGALPALVSCGSAALAHARLKLYGLVAACGAAIPDEGSGRVLLDPSASEERAASSRLVAATVPELSHLPLLEQEGRAQFEAVAAALRHALGGAATVHERMREALLAEGQTASSARKRSRGGGGAVDAAA</sequence>
<dbReference type="GO" id="GO:0005730">
    <property type="term" value="C:nucleolus"/>
    <property type="evidence" value="ECO:0007669"/>
    <property type="project" value="TreeGrafter"/>
</dbReference>
<dbReference type="Proteomes" id="UP000013827">
    <property type="component" value="Unassembled WGS sequence"/>
</dbReference>
<evidence type="ECO:0000256" key="1">
    <source>
        <dbReference type="ARBA" id="ARBA00004123"/>
    </source>
</evidence>
<dbReference type="GO" id="GO:0071028">
    <property type="term" value="P:nuclear mRNA surveillance"/>
    <property type="evidence" value="ECO:0007669"/>
    <property type="project" value="TreeGrafter"/>
</dbReference>
<dbReference type="AlphaFoldDB" id="A0A0D3KL04"/>
<dbReference type="GO" id="GO:0016075">
    <property type="term" value="P:rRNA catabolic process"/>
    <property type="evidence" value="ECO:0007669"/>
    <property type="project" value="TreeGrafter"/>
</dbReference>
<dbReference type="STRING" id="2903.R1FSI4"/>
<dbReference type="eggNOG" id="KOG1068">
    <property type="taxonomic scope" value="Eukaryota"/>
</dbReference>
<comment type="similarity">
    <text evidence="3">Belongs to the RNase PH family.</text>
</comment>